<dbReference type="EMBL" id="FQVF01000018">
    <property type="protein sequence ID" value="SHG22116.1"/>
    <property type="molecule type" value="Genomic_DNA"/>
</dbReference>
<evidence type="ECO:0000313" key="1">
    <source>
        <dbReference type="EMBL" id="SHG22116.1"/>
    </source>
</evidence>
<gene>
    <name evidence="1" type="ORF">SAMN02745753_03477</name>
</gene>
<dbReference type="OrthoDB" id="82456at2"/>
<dbReference type="InterPro" id="IPR036388">
    <property type="entry name" value="WH-like_DNA-bd_sf"/>
</dbReference>
<name>A0A1M5I1C5_9GAMM</name>
<protein>
    <submittedName>
        <fullName evidence="1">Helix-turn-helix domain-containing protein</fullName>
    </submittedName>
</protein>
<dbReference type="Proteomes" id="UP000184517">
    <property type="component" value="Unassembled WGS sequence"/>
</dbReference>
<dbReference type="Pfam" id="PF13730">
    <property type="entry name" value="HTH_36"/>
    <property type="match status" value="1"/>
</dbReference>
<accession>A0A1M5I1C5</accession>
<dbReference type="STRING" id="1122206.SAMN02745753_03477"/>
<dbReference type="RefSeq" id="WP_072840937.1">
    <property type="nucleotide sequence ID" value="NZ_FQVF01000018.1"/>
</dbReference>
<sequence>MSVDATRWAWLASPAKSSELLVLLSMADRAGEDHTCWPSIARMVKDTKLNEKTVNTALKGLVEQGLICDTGRRVGNTGRVKVYQLVGVLGRDEQLEKTARPKKKGKKNTPEIGV</sequence>
<proteinExistence type="predicted"/>
<dbReference type="Gene3D" id="1.10.10.10">
    <property type="entry name" value="Winged helix-like DNA-binding domain superfamily/Winged helix DNA-binding domain"/>
    <property type="match status" value="1"/>
</dbReference>
<dbReference type="AlphaFoldDB" id="A0A1M5I1C5"/>
<keyword evidence="2" id="KW-1185">Reference proteome</keyword>
<organism evidence="1 2">
    <name type="scientific">Marinomonas polaris DSM 16579</name>
    <dbReference type="NCBI Taxonomy" id="1122206"/>
    <lineage>
        <taxon>Bacteria</taxon>
        <taxon>Pseudomonadati</taxon>
        <taxon>Pseudomonadota</taxon>
        <taxon>Gammaproteobacteria</taxon>
        <taxon>Oceanospirillales</taxon>
        <taxon>Oceanospirillaceae</taxon>
        <taxon>Marinomonas</taxon>
    </lineage>
</organism>
<evidence type="ECO:0000313" key="2">
    <source>
        <dbReference type="Proteomes" id="UP000184517"/>
    </source>
</evidence>
<reference evidence="2" key="1">
    <citation type="submission" date="2016-11" db="EMBL/GenBank/DDBJ databases">
        <authorList>
            <person name="Varghese N."/>
            <person name="Submissions S."/>
        </authorList>
    </citation>
    <scope>NUCLEOTIDE SEQUENCE [LARGE SCALE GENOMIC DNA]</scope>
    <source>
        <strain evidence="2">DSM 16579</strain>
    </source>
</reference>